<reference evidence="1" key="1">
    <citation type="submission" date="2023-10" db="EMBL/GenBank/DDBJ databases">
        <authorList>
            <person name="Rodriguez Cubillos JULIANA M."/>
            <person name="De Vega J."/>
        </authorList>
    </citation>
    <scope>NUCLEOTIDE SEQUENCE</scope>
</reference>
<keyword evidence="2" id="KW-1185">Reference proteome</keyword>
<sequence>MHKVLQIVVDLFRRRNDDLIAFDEDPYTRLINLERHCFGEFSMANAQANTIMEDQSQVEVASHNALYLGVYDGHGFAHENDNAITEETLTNAVADTENGFLDYVDNNIVQIQTIGKVGSCCLAGVLWKGVLYIANLGDLRAVIGSVVSRSIGDAYLKRPPFSLPDSFPKYEEVPDPFDRGVVSAEPEMFTRDIEKTDKFLIFASDGLWELMTNDQAVQIVHKNPRNGIAKRLVTTALVEAARRRDITYRLMMVATPGKEPNVGRRTFHDDISVIVVFLDNKTPLIKKHLLDLSYRGSTDGSQPSGFALSALTVAESHSFTGDLKKSFKKRFKGSTSKGQSSRAPEGLHLLDMEGTSGDQTESSKGESRWDTLSKRILPKKR</sequence>
<name>A0ACB0LNZ1_TRIPR</name>
<evidence type="ECO:0000313" key="2">
    <source>
        <dbReference type="Proteomes" id="UP001177021"/>
    </source>
</evidence>
<accession>A0ACB0LNZ1</accession>
<protein>
    <submittedName>
        <fullName evidence="1">Uncharacterized protein</fullName>
    </submittedName>
</protein>
<dbReference type="Proteomes" id="UP001177021">
    <property type="component" value="Unassembled WGS sequence"/>
</dbReference>
<evidence type="ECO:0000313" key="1">
    <source>
        <dbReference type="EMBL" id="CAJ2671166.1"/>
    </source>
</evidence>
<dbReference type="EMBL" id="CASHSV030000615">
    <property type="protein sequence ID" value="CAJ2671166.1"/>
    <property type="molecule type" value="Genomic_DNA"/>
</dbReference>
<comment type="caution">
    <text evidence="1">The sequence shown here is derived from an EMBL/GenBank/DDBJ whole genome shotgun (WGS) entry which is preliminary data.</text>
</comment>
<gene>
    <name evidence="1" type="ORF">MILVUS5_LOCUS35062</name>
</gene>
<organism evidence="1 2">
    <name type="scientific">Trifolium pratense</name>
    <name type="common">Red clover</name>
    <dbReference type="NCBI Taxonomy" id="57577"/>
    <lineage>
        <taxon>Eukaryota</taxon>
        <taxon>Viridiplantae</taxon>
        <taxon>Streptophyta</taxon>
        <taxon>Embryophyta</taxon>
        <taxon>Tracheophyta</taxon>
        <taxon>Spermatophyta</taxon>
        <taxon>Magnoliopsida</taxon>
        <taxon>eudicotyledons</taxon>
        <taxon>Gunneridae</taxon>
        <taxon>Pentapetalae</taxon>
        <taxon>rosids</taxon>
        <taxon>fabids</taxon>
        <taxon>Fabales</taxon>
        <taxon>Fabaceae</taxon>
        <taxon>Papilionoideae</taxon>
        <taxon>50 kb inversion clade</taxon>
        <taxon>NPAAA clade</taxon>
        <taxon>Hologalegina</taxon>
        <taxon>IRL clade</taxon>
        <taxon>Trifolieae</taxon>
        <taxon>Trifolium</taxon>
    </lineage>
</organism>
<proteinExistence type="predicted"/>